<dbReference type="AlphaFoldDB" id="A0A411WQC6"/>
<evidence type="ECO:0000313" key="2">
    <source>
        <dbReference type="Proteomes" id="UP000293154"/>
    </source>
</evidence>
<evidence type="ECO:0000313" key="1">
    <source>
        <dbReference type="EMBL" id="QBH98439.1"/>
    </source>
</evidence>
<dbReference type="RefSeq" id="WP_130593364.1">
    <property type="nucleotide sequence ID" value="NZ_CP034752.1"/>
</dbReference>
<organism evidence="1 2">
    <name type="scientific">Limnobaculum zhutongyuii</name>
    <dbReference type="NCBI Taxonomy" id="2498113"/>
    <lineage>
        <taxon>Bacteria</taxon>
        <taxon>Pseudomonadati</taxon>
        <taxon>Pseudomonadota</taxon>
        <taxon>Gammaproteobacteria</taxon>
        <taxon>Enterobacterales</taxon>
        <taxon>Budviciaceae</taxon>
        <taxon>Limnobaculum</taxon>
    </lineage>
</organism>
<dbReference type="KEGG" id="prag:EKN56_19810"/>
<proteinExistence type="predicted"/>
<dbReference type="EMBL" id="CP034752">
    <property type="protein sequence ID" value="QBH98439.1"/>
    <property type="molecule type" value="Genomic_DNA"/>
</dbReference>
<dbReference type="Proteomes" id="UP000293154">
    <property type="component" value="Chromosome"/>
</dbReference>
<protein>
    <submittedName>
        <fullName evidence="1">Transcriptional regulator</fullName>
    </submittedName>
</protein>
<gene>
    <name evidence="1" type="ORF">EKN56_19810</name>
</gene>
<reference evidence="1 2" key="1">
    <citation type="submission" date="2019-03" db="EMBL/GenBank/DDBJ databases">
        <title>Pragia sp. nov. isolated from the gut tract of Carduelis flavirostris.</title>
        <authorList>
            <person name="Ge Y."/>
        </authorList>
    </citation>
    <scope>NUCLEOTIDE SEQUENCE [LARGE SCALE GENOMIC DNA]</scope>
    <source>
        <strain evidence="1 2">CF-458</strain>
    </source>
</reference>
<accession>A0A411WQC6</accession>
<sequence>MHEYSLDSYYNAMDRINTIIGNAETSIVNTVDNLSRDRLFRVQKGLLHLLTEIIPQIEDEQKKTEIHYWIDSIYIITRCQEWDFNKGTSYV</sequence>
<keyword evidence="2" id="KW-1185">Reference proteome</keyword>
<name>A0A411WQC6_9GAMM</name>
<dbReference type="OrthoDB" id="6471283at2"/>